<dbReference type="EMBL" id="BMAV01023146">
    <property type="protein sequence ID" value="GFY78692.1"/>
    <property type="molecule type" value="Genomic_DNA"/>
</dbReference>
<comment type="caution">
    <text evidence="1">The sequence shown here is derived from an EMBL/GenBank/DDBJ whole genome shotgun (WGS) entry which is preliminary data.</text>
</comment>
<sequence>MNQWLERRTPLSPDGVEEICQSEHRNSGGMLLTMNKKSVSVFFWGYEYLPRDNECRMRFEDVTNSSAHRNGINRFTFFSEPIHSHLDRHSVVIVIPSTFTSNQFAVSRLYTLPSVGEAHTIRIIEYGNQLFEDIPFAILRRH</sequence>
<keyword evidence="2" id="KW-1185">Reference proteome</keyword>
<protein>
    <submittedName>
        <fullName evidence="1">Uncharacterized protein</fullName>
    </submittedName>
</protein>
<dbReference type="Proteomes" id="UP000886998">
    <property type="component" value="Unassembled WGS sequence"/>
</dbReference>
<accession>A0A8X6YXU5</accession>
<gene>
    <name evidence="1" type="ORF">TNIN_188921</name>
</gene>
<proteinExistence type="predicted"/>
<evidence type="ECO:0000313" key="1">
    <source>
        <dbReference type="EMBL" id="GFY78692.1"/>
    </source>
</evidence>
<dbReference type="AlphaFoldDB" id="A0A8X6YXU5"/>
<evidence type="ECO:0000313" key="2">
    <source>
        <dbReference type="Proteomes" id="UP000886998"/>
    </source>
</evidence>
<reference evidence="1" key="1">
    <citation type="submission" date="2020-08" db="EMBL/GenBank/DDBJ databases">
        <title>Multicomponent nature underlies the extraordinary mechanical properties of spider dragline silk.</title>
        <authorList>
            <person name="Kono N."/>
            <person name="Nakamura H."/>
            <person name="Mori M."/>
            <person name="Yoshida Y."/>
            <person name="Ohtoshi R."/>
            <person name="Malay A.D."/>
            <person name="Moran D.A.P."/>
            <person name="Tomita M."/>
            <person name="Numata K."/>
            <person name="Arakawa K."/>
        </authorList>
    </citation>
    <scope>NUCLEOTIDE SEQUENCE</scope>
</reference>
<name>A0A8X6YXU5_9ARAC</name>
<organism evidence="1 2">
    <name type="scientific">Trichonephila inaurata madagascariensis</name>
    <dbReference type="NCBI Taxonomy" id="2747483"/>
    <lineage>
        <taxon>Eukaryota</taxon>
        <taxon>Metazoa</taxon>
        <taxon>Ecdysozoa</taxon>
        <taxon>Arthropoda</taxon>
        <taxon>Chelicerata</taxon>
        <taxon>Arachnida</taxon>
        <taxon>Araneae</taxon>
        <taxon>Araneomorphae</taxon>
        <taxon>Entelegynae</taxon>
        <taxon>Araneoidea</taxon>
        <taxon>Nephilidae</taxon>
        <taxon>Trichonephila</taxon>
        <taxon>Trichonephila inaurata</taxon>
    </lineage>
</organism>